<dbReference type="GO" id="GO:0016829">
    <property type="term" value="F:lyase activity"/>
    <property type="evidence" value="ECO:0007669"/>
    <property type="project" value="UniProtKB-KW"/>
</dbReference>
<dbReference type="eggNOG" id="ENOG502RDU8">
    <property type="taxonomic scope" value="Eukaryota"/>
</dbReference>
<feature type="region of interest" description="Disordered" evidence="1">
    <location>
        <begin position="374"/>
        <end position="394"/>
    </location>
</feature>
<dbReference type="SUPFAM" id="SSF50475">
    <property type="entry name" value="FMN-binding split barrel"/>
    <property type="match status" value="1"/>
</dbReference>
<feature type="domain" description="CREG-like beta-barrel" evidence="2">
    <location>
        <begin position="173"/>
        <end position="362"/>
    </location>
</feature>
<dbReference type="HOGENOM" id="CLU_700395_0_0_1"/>
<organism evidence="3">
    <name type="scientific">Talaromyces marneffei PM1</name>
    <dbReference type="NCBI Taxonomy" id="1077442"/>
    <lineage>
        <taxon>Eukaryota</taxon>
        <taxon>Fungi</taxon>
        <taxon>Dikarya</taxon>
        <taxon>Ascomycota</taxon>
        <taxon>Pezizomycotina</taxon>
        <taxon>Eurotiomycetes</taxon>
        <taxon>Eurotiomycetidae</taxon>
        <taxon>Eurotiales</taxon>
        <taxon>Trichocomaceae</taxon>
        <taxon>Talaromyces</taxon>
        <taxon>Talaromyces sect. Talaromyces</taxon>
    </lineage>
</organism>
<proteinExistence type="predicted"/>
<name>A0A093V890_TALMA</name>
<dbReference type="EMBL" id="JPOX01000020">
    <property type="protein sequence ID" value="KFX46189.1"/>
    <property type="molecule type" value="Genomic_DNA"/>
</dbReference>
<protein>
    <submittedName>
        <fullName evidence="3">Lactoylglutathione lyase</fullName>
    </submittedName>
</protein>
<keyword evidence="3" id="KW-0456">Lyase</keyword>
<evidence type="ECO:0000259" key="2">
    <source>
        <dbReference type="Pfam" id="PF13883"/>
    </source>
</evidence>
<evidence type="ECO:0000313" key="3">
    <source>
        <dbReference type="EMBL" id="KFX46189.1"/>
    </source>
</evidence>
<gene>
    <name evidence="3" type="ORF">GQ26_0201430</name>
</gene>
<dbReference type="AlphaFoldDB" id="A0A093V890"/>
<sequence>MSTSSNYLLPALSLTSSVSSSSPYSSSIDFDIIIDHGAKPFERRHAVIGDSTPFIVTARREDEFHDKQQVTLQNVDYHGSTGKHTYHGDPLKDFISDVVHDSGSMFNGNDNNEKHGDKIDGGRTVVPVTPPSSLRYAVDGLDNITIGMNRIADLPSIDKDVESTLRRPSWFDSVLMARRLLAKSSVGIASTVYQHSDSSSAPIAYHHAPQPAGLQGVSISLPEYIADCSEVDGNNGNPILLGLYVSTTFQNIAKGSNISLSIDWWSHVKDTDPVYPGFPLSEAGLPRISMLGYVERLDLSSATSSATKEGLEECFFATHPDAKVWAPRNPDSPHSGFWARMVVTQVYWVGGFGDLQQIGWVNVTDWKGVGRYESDESIGDGSGRGWEDVRLPGE</sequence>
<dbReference type="Gene3D" id="2.30.110.10">
    <property type="entry name" value="Electron Transport, Fmn-binding Protein, Chain A"/>
    <property type="match status" value="1"/>
</dbReference>
<evidence type="ECO:0000256" key="1">
    <source>
        <dbReference type="SAM" id="MobiDB-lite"/>
    </source>
</evidence>
<feature type="compositionally biased region" description="Basic and acidic residues" evidence="1">
    <location>
        <begin position="385"/>
        <end position="394"/>
    </location>
</feature>
<dbReference type="PANTHER" id="PTHR37273:SF1">
    <property type="entry name" value="ADL397C-AP"/>
    <property type="match status" value="1"/>
</dbReference>
<reference key="1">
    <citation type="journal article" date="2014" name="PLoS Genet.">
        <title>Signature Gene Expression Reveals Novel Clues to the Molecular Mechanisms of Dimorphic Transition in Penicillium marneffei.</title>
        <authorList>
            <person name="Yang E."/>
            <person name="Wang G."/>
            <person name="Cai J."/>
            <person name="Woo P.C."/>
            <person name="Lau S.K."/>
            <person name="Yuen K.-Y."/>
            <person name="Chow W.-N."/>
            <person name="Lin X."/>
        </authorList>
    </citation>
    <scope>NUCLEOTIDE SEQUENCE [LARGE SCALE GENOMIC DNA]</scope>
    <source>
        <strain>PM1</strain>
    </source>
</reference>
<comment type="caution">
    <text evidence="3">The sequence shown here is derived from an EMBL/GenBank/DDBJ whole genome shotgun (WGS) entry which is preliminary data.</text>
</comment>
<dbReference type="Pfam" id="PF13883">
    <property type="entry name" value="CREG_beta-barrel"/>
    <property type="match status" value="1"/>
</dbReference>
<dbReference type="InterPro" id="IPR012349">
    <property type="entry name" value="Split_barrel_FMN-bd"/>
</dbReference>
<dbReference type="PANTHER" id="PTHR37273">
    <property type="entry name" value="CHROMOSOME 8, WHOLE GENOME SHOTGUN SEQUENCE"/>
    <property type="match status" value="1"/>
</dbReference>
<dbReference type="InterPro" id="IPR055343">
    <property type="entry name" value="CREG_beta-barrel"/>
</dbReference>
<accession>A0A093V890</accession>
<reference evidence="3" key="2">
    <citation type="journal article" date="2014" name="PLoS Genet.">
        <title>Signature gene expression reveals novel clues to the molecular mechanisms of dimorphic transition in Penicillium marneffei.</title>
        <authorList>
            <person name="Yang E."/>
            <person name="Wang G."/>
            <person name="Cai J."/>
            <person name="Woo P.C."/>
            <person name="Lau S.K."/>
            <person name="Yuen K.-Y."/>
            <person name="Chow W.-N."/>
            <person name="Lin X."/>
        </authorList>
    </citation>
    <scope>NUCLEOTIDE SEQUENCE</scope>
    <source>
        <strain evidence="3">PM1</strain>
    </source>
</reference>